<evidence type="ECO:0000313" key="2">
    <source>
        <dbReference type="EMBL" id="KTD70050.1"/>
    </source>
</evidence>
<organism evidence="2 3">
    <name type="scientific">Legionella steelei</name>
    <dbReference type="NCBI Taxonomy" id="947033"/>
    <lineage>
        <taxon>Bacteria</taxon>
        <taxon>Pseudomonadati</taxon>
        <taxon>Pseudomonadota</taxon>
        <taxon>Gammaproteobacteria</taxon>
        <taxon>Legionellales</taxon>
        <taxon>Legionellaceae</taxon>
        <taxon>Legionella</taxon>
    </lineage>
</organism>
<feature type="transmembrane region" description="Helical" evidence="1">
    <location>
        <begin position="332"/>
        <end position="353"/>
    </location>
</feature>
<evidence type="ECO:0008006" key="4">
    <source>
        <dbReference type="Google" id="ProtNLM"/>
    </source>
</evidence>
<dbReference type="OrthoDB" id="5651887at2"/>
<feature type="transmembrane region" description="Helical" evidence="1">
    <location>
        <begin position="7"/>
        <end position="26"/>
    </location>
</feature>
<feature type="transmembrane region" description="Helical" evidence="1">
    <location>
        <begin position="57"/>
        <end position="74"/>
    </location>
</feature>
<feature type="transmembrane region" description="Helical" evidence="1">
    <location>
        <begin position="118"/>
        <end position="139"/>
    </location>
</feature>
<reference evidence="2 3" key="1">
    <citation type="submission" date="2015-11" db="EMBL/GenBank/DDBJ databases">
        <title>Genomic analysis of 38 Legionella species identifies large and diverse effector repertoires.</title>
        <authorList>
            <person name="Burstein D."/>
            <person name="Amaro F."/>
            <person name="Zusman T."/>
            <person name="Lifshitz Z."/>
            <person name="Cohen O."/>
            <person name="Gilbert J.A."/>
            <person name="Pupko T."/>
            <person name="Shuman H.A."/>
            <person name="Segal G."/>
        </authorList>
    </citation>
    <scope>NUCLEOTIDE SEQUENCE [LARGE SCALE GENOMIC DNA]</scope>
    <source>
        <strain evidence="2 3">IMVS3376</strain>
    </source>
</reference>
<comment type="caution">
    <text evidence="2">The sequence shown here is derived from an EMBL/GenBank/DDBJ whole genome shotgun (WGS) entry which is preliminary data.</text>
</comment>
<evidence type="ECO:0000256" key="1">
    <source>
        <dbReference type="SAM" id="Phobius"/>
    </source>
</evidence>
<dbReference type="Proteomes" id="UP000054926">
    <property type="component" value="Unassembled WGS sequence"/>
</dbReference>
<dbReference type="STRING" id="947033.Lste_0654"/>
<keyword evidence="1" id="KW-1133">Transmembrane helix</keyword>
<dbReference type="PATRIC" id="fig|947033.5.peg.696"/>
<feature type="transmembrane region" description="Helical" evidence="1">
    <location>
        <begin position="232"/>
        <end position="252"/>
    </location>
</feature>
<accession>A0A0W0ZM15</accession>
<evidence type="ECO:0000313" key="3">
    <source>
        <dbReference type="Proteomes" id="UP000054926"/>
    </source>
</evidence>
<feature type="transmembrane region" description="Helical" evidence="1">
    <location>
        <begin position="86"/>
        <end position="106"/>
    </location>
</feature>
<feature type="transmembrane region" description="Helical" evidence="1">
    <location>
        <begin position="169"/>
        <end position="186"/>
    </location>
</feature>
<protein>
    <recommendedName>
        <fullName evidence="4">DUF4153 domain-containing protein</fullName>
    </recommendedName>
</protein>
<dbReference type="EMBL" id="LNYY01000016">
    <property type="protein sequence ID" value="KTD70050.1"/>
    <property type="molecule type" value="Genomic_DNA"/>
</dbReference>
<gene>
    <name evidence="2" type="ORF">Lste_0654</name>
</gene>
<sequence>MLTNKDTWILILTGLITSIIFTATYLLQLRTFMYVIFPLLVGLLFVLSYNGRNISELLGSSFFVALLLSIPFRGYEIWGSESTRHINLLICYPILVYVTHCFHYIYHHNGGHWNMSYTLFFEALWNTLVVLLFGTLFMYSSENLILYPSFLYDGIYSSFLYNRVSTNGVFSYFLGLFLLFLGIGIAQYNIKVLHQLRFILRTCMYYFLPLLVLASVTFFILFLQNTAQNPNIIISAFFDLTLVSILFLNAYYQYDNNEKKQIAWLNGLLRGYKVFLLIMILITNYYAYRYMSLEFNQLIYLTIALFLGGIYAYSAFRSDKEAQQIMEKGNKYLAIVFMVALYIAILPPFDFIVNKDKSPLSIWDGTDYIRKSTYQKS</sequence>
<name>A0A0W0ZM15_9GAMM</name>
<keyword evidence="1" id="KW-0812">Transmembrane</keyword>
<feature type="transmembrane region" description="Helical" evidence="1">
    <location>
        <begin position="32"/>
        <end position="50"/>
    </location>
</feature>
<proteinExistence type="predicted"/>
<feature type="transmembrane region" description="Helical" evidence="1">
    <location>
        <begin position="264"/>
        <end position="286"/>
    </location>
</feature>
<dbReference type="AlphaFoldDB" id="A0A0W0ZM15"/>
<feature type="transmembrane region" description="Helical" evidence="1">
    <location>
        <begin position="198"/>
        <end position="220"/>
    </location>
</feature>
<dbReference type="RefSeq" id="WP_058509663.1">
    <property type="nucleotide sequence ID" value="NZ_LNYY01000016.1"/>
</dbReference>
<keyword evidence="3" id="KW-1185">Reference proteome</keyword>
<keyword evidence="1" id="KW-0472">Membrane</keyword>
<feature type="transmembrane region" description="Helical" evidence="1">
    <location>
        <begin position="298"/>
        <end position="316"/>
    </location>
</feature>